<accession>A0A392WCN5</accession>
<evidence type="ECO:0000313" key="1">
    <source>
        <dbReference type="EMBL" id="MCI97549.1"/>
    </source>
</evidence>
<reference evidence="1 2" key="1">
    <citation type="journal article" date="2018" name="Front. Plant Sci.">
        <title>Red Clover (Trifolium pratense) and Zigzag Clover (T. medium) - A Picture of Genomic Similarities and Differences.</title>
        <authorList>
            <person name="Dluhosova J."/>
            <person name="Istvanek J."/>
            <person name="Nedelnik J."/>
            <person name="Repkova J."/>
        </authorList>
    </citation>
    <scope>NUCLEOTIDE SEQUENCE [LARGE SCALE GENOMIC DNA]</scope>
    <source>
        <strain evidence="2">cv. 10/8</strain>
        <tissue evidence="1">Leaf</tissue>
    </source>
</reference>
<sequence length="35" mass="3965">MVRPAGSDDEPVMENVWSMKKQLPDFMGTDPVGWI</sequence>
<organism evidence="1 2">
    <name type="scientific">Trifolium medium</name>
    <dbReference type="NCBI Taxonomy" id="97028"/>
    <lineage>
        <taxon>Eukaryota</taxon>
        <taxon>Viridiplantae</taxon>
        <taxon>Streptophyta</taxon>
        <taxon>Embryophyta</taxon>
        <taxon>Tracheophyta</taxon>
        <taxon>Spermatophyta</taxon>
        <taxon>Magnoliopsida</taxon>
        <taxon>eudicotyledons</taxon>
        <taxon>Gunneridae</taxon>
        <taxon>Pentapetalae</taxon>
        <taxon>rosids</taxon>
        <taxon>fabids</taxon>
        <taxon>Fabales</taxon>
        <taxon>Fabaceae</taxon>
        <taxon>Papilionoideae</taxon>
        <taxon>50 kb inversion clade</taxon>
        <taxon>NPAAA clade</taxon>
        <taxon>Hologalegina</taxon>
        <taxon>IRL clade</taxon>
        <taxon>Trifolieae</taxon>
        <taxon>Trifolium</taxon>
    </lineage>
</organism>
<protein>
    <submittedName>
        <fullName evidence="1">Uncharacterized protein</fullName>
    </submittedName>
</protein>
<feature type="non-terminal residue" evidence="1">
    <location>
        <position position="35"/>
    </location>
</feature>
<evidence type="ECO:0000313" key="2">
    <source>
        <dbReference type="Proteomes" id="UP000265520"/>
    </source>
</evidence>
<name>A0A392WCN5_9FABA</name>
<dbReference type="EMBL" id="LXQA011447171">
    <property type="protein sequence ID" value="MCI97549.1"/>
    <property type="molecule type" value="Genomic_DNA"/>
</dbReference>
<keyword evidence="2" id="KW-1185">Reference proteome</keyword>
<dbReference type="Proteomes" id="UP000265520">
    <property type="component" value="Unassembled WGS sequence"/>
</dbReference>
<comment type="caution">
    <text evidence="1">The sequence shown here is derived from an EMBL/GenBank/DDBJ whole genome shotgun (WGS) entry which is preliminary data.</text>
</comment>
<proteinExistence type="predicted"/>
<dbReference type="AlphaFoldDB" id="A0A392WCN5"/>